<comment type="caution">
    <text evidence="1">The sequence shown here is derived from an EMBL/GenBank/DDBJ whole genome shotgun (WGS) entry which is preliminary data.</text>
</comment>
<organism evidence="1 2">
    <name type="scientific">Dialister invisus</name>
    <dbReference type="NCBI Taxonomy" id="218538"/>
    <lineage>
        <taxon>Bacteria</taxon>
        <taxon>Bacillati</taxon>
        <taxon>Bacillota</taxon>
        <taxon>Negativicutes</taxon>
        <taxon>Veillonellales</taxon>
        <taxon>Veillonellaceae</taxon>
        <taxon>Dialister</taxon>
    </lineage>
</organism>
<evidence type="ECO:0000313" key="2">
    <source>
        <dbReference type="Proteomes" id="UP000757890"/>
    </source>
</evidence>
<proteinExistence type="predicted"/>
<dbReference type="Proteomes" id="UP000757890">
    <property type="component" value="Unassembled WGS sequence"/>
</dbReference>
<evidence type="ECO:0000313" key="1">
    <source>
        <dbReference type="EMBL" id="MBF1130332.1"/>
    </source>
</evidence>
<accession>A0A930BBL3</accession>
<reference evidence="1" key="1">
    <citation type="submission" date="2020-04" db="EMBL/GenBank/DDBJ databases">
        <title>Deep metagenomics examines the oral microbiome during advanced dental caries in children, revealing novel taxa and co-occurrences with host molecules.</title>
        <authorList>
            <person name="Baker J.L."/>
            <person name="Morton J.T."/>
            <person name="Dinis M."/>
            <person name="Alvarez R."/>
            <person name="Tran N.C."/>
            <person name="Knight R."/>
            <person name="Edlund A."/>
        </authorList>
    </citation>
    <scope>NUCLEOTIDE SEQUENCE</scope>
    <source>
        <strain evidence="1">JCVI_32_bin.14</strain>
    </source>
</reference>
<protein>
    <submittedName>
        <fullName evidence="1">Uncharacterized protein</fullName>
    </submittedName>
</protein>
<gene>
    <name evidence="1" type="ORF">HXL70_09900</name>
</gene>
<feature type="non-terminal residue" evidence="1">
    <location>
        <position position="85"/>
    </location>
</feature>
<dbReference type="EMBL" id="JABZMK010000176">
    <property type="protein sequence ID" value="MBF1130332.1"/>
    <property type="molecule type" value="Genomic_DNA"/>
</dbReference>
<name>A0A930BBL3_9FIRM</name>
<sequence>MKDIFAGNQVIHKMSDHYGWKEGSAEKTVLHGALGALTGKMSGGNALSGSVSGSVNEFALAYIEKTKGRDWMDTHPDTVQAISTA</sequence>
<dbReference type="AlphaFoldDB" id="A0A930BBL3"/>